<dbReference type="EMBL" id="JACNLK010000052">
    <property type="protein sequence ID" value="MBC8208748.1"/>
    <property type="molecule type" value="Genomic_DNA"/>
</dbReference>
<comment type="similarity">
    <text evidence="1">Belongs to the bactofilin family.</text>
</comment>
<name>A0A8J6TAF9_9BACT</name>
<protein>
    <submittedName>
        <fullName evidence="3">Polymer-forming cytoskeletal protein</fullName>
    </submittedName>
</protein>
<comment type="caution">
    <text evidence="3">The sequence shown here is derived from an EMBL/GenBank/DDBJ whole genome shotgun (WGS) entry which is preliminary data.</text>
</comment>
<feature type="compositionally biased region" description="Low complexity" evidence="2">
    <location>
        <begin position="125"/>
        <end position="141"/>
    </location>
</feature>
<dbReference type="InterPro" id="IPR007607">
    <property type="entry name" value="BacA/B"/>
</dbReference>
<reference evidence="3 4" key="1">
    <citation type="submission" date="2020-08" db="EMBL/GenBank/DDBJ databases">
        <title>Bridging the membrane lipid divide: bacteria of the FCB group superphylum have the potential to synthesize archaeal ether lipids.</title>
        <authorList>
            <person name="Villanueva L."/>
            <person name="Von Meijenfeldt F.A.B."/>
            <person name="Westbye A.B."/>
            <person name="Yadav S."/>
            <person name="Hopmans E.C."/>
            <person name="Dutilh B.E."/>
            <person name="Sinninghe Damste J.S."/>
        </authorList>
    </citation>
    <scope>NUCLEOTIDE SEQUENCE [LARGE SCALE GENOMIC DNA]</scope>
    <source>
        <strain evidence="3">NIOZ-UU81</strain>
    </source>
</reference>
<organism evidence="3 4">
    <name type="scientific">Candidatus Desulfatifera sulfidica</name>
    <dbReference type="NCBI Taxonomy" id="2841691"/>
    <lineage>
        <taxon>Bacteria</taxon>
        <taxon>Pseudomonadati</taxon>
        <taxon>Thermodesulfobacteriota</taxon>
        <taxon>Desulfobulbia</taxon>
        <taxon>Desulfobulbales</taxon>
        <taxon>Desulfobulbaceae</taxon>
        <taxon>Candidatus Desulfatifera</taxon>
    </lineage>
</organism>
<dbReference type="Proteomes" id="UP000599024">
    <property type="component" value="Unassembled WGS sequence"/>
</dbReference>
<sequence length="141" mass="14828">MALFGKKDTPTTADSRMGKKQALASLIDEQMVIEGNISFTGKTRIDGTVNGDIRGEQLIIGETGTINGNITADAITCYGTITGKIEAGMFTACPTCILNGQVNSKDLSVESGATLNAEIRQGSRQPETAEQENTAATEQTP</sequence>
<dbReference type="AlphaFoldDB" id="A0A8J6TAF9"/>
<accession>A0A8J6TAF9</accession>
<evidence type="ECO:0000256" key="1">
    <source>
        <dbReference type="ARBA" id="ARBA00044755"/>
    </source>
</evidence>
<dbReference type="PANTHER" id="PTHR35024">
    <property type="entry name" value="HYPOTHETICAL CYTOSOLIC PROTEIN"/>
    <property type="match status" value="1"/>
</dbReference>
<evidence type="ECO:0000256" key="2">
    <source>
        <dbReference type="SAM" id="MobiDB-lite"/>
    </source>
</evidence>
<dbReference type="PANTHER" id="PTHR35024:SF4">
    <property type="entry name" value="POLYMER-FORMING CYTOSKELETAL PROTEIN"/>
    <property type="match status" value="1"/>
</dbReference>
<proteinExistence type="inferred from homology"/>
<evidence type="ECO:0000313" key="3">
    <source>
        <dbReference type="EMBL" id="MBC8208748.1"/>
    </source>
</evidence>
<feature type="region of interest" description="Disordered" evidence="2">
    <location>
        <begin position="114"/>
        <end position="141"/>
    </location>
</feature>
<evidence type="ECO:0000313" key="4">
    <source>
        <dbReference type="Proteomes" id="UP000599024"/>
    </source>
</evidence>
<dbReference type="Pfam" id="PF04519">
    <property type="entry name" value="Bactofilin"/>
    <property type="match status" value="1"/>
</dbReference>
<gene>
    <name evidence="3" type="ORF">H8E79_06240</name>
</gene>